<dbReference type="AlphaFoldDB" id="A0A098Y5F3"/>
<reference evidence="6 7" key="1">
    <citation type="submission" date="2014-07" db="EMBL/GenBank/DDBJ databases">
        <title>Biosystematic studies on Modestobacter strains isolated from extreme hyper-arid desert soil and from historic building.</title>
        <authorList>
            <person name="Bukarasam K."/>
            <person name="Bull A."/>
            <person name="Girard G."/>
            <person name="van Wezel G."/>
            <person name="Goodfellow M."/>
        </authorList>
    </citation>
    <scope>NUCLEOTIDE SEQUENCE [LARGE SCALE GENOMIC DNA]</scope>
    <source>
        <strain evidence="6 7">KNN45-2b</strain>
    </source>
</reference>
<dbReference type="PANTHER" id="PTHR37419:SF1">
    <property type="entry name" value="SERINE_THREONINE-PROTEIN KINASE TOXIN HIPA"/>
    <property type="match status" value="1"/>
</dbReference>
<evidence type="ECO:0000256" key="3">
    <source>
        <dbReference type="ARBA" id="ARBA00022777"/>
    </source>
</evidence>
<comment type="similarity">
    <text evidence="1">Belongs to the HipA Ser/Thr kinase family.</text>
</comment>
<dbReference type="NCBIfam" id="TIGR03071">
    <property type="entry name" value="couple_hipA"/>
    <property type="match status" value="1"/>
</dbReference>
<name>A0A098Y5F3_9ACTN</name>
<accession>A0A098Y5F3</accession>
<comment type="caution">
    <text evidence="6">The sequence shown here is derived from an EMBL/GenBank/DDBJ whole genome shotgun (WGS) entry which is preliminary data.</text>
</comment>
<evidence type="ECO:0000256" key="1">
    <source>
        <dbReference type="ARBA" id="ARBA00010164"/>
    </source>
</evidence>
<organism evidence="6 7">
    <name type="scientific">Modestobacter caceresii</name>
    <dbReference type="NCBI Taxonomy" id="1522368"/>
    <lineage>
        <taxon>Bacteria</taxon>
        <taxon>Bacillati</taxon>
        <taxon>Actinomycetota</taxon>
        <taxon>Actinomycetes</taxon>
        <taxon>Geodermatophilales</taxon>
        <taxon>Geodermatophilaceae</taxon>
        <taxon>Modestobacter</taxon>
    </lineage>
</organism>
<protein>
    <submittedName>
        <fullName evidence="6">Protein kinase</fullName>
    </submittedName>
</protein>
<dbReference type="Proteomes" id="UP000029713">
    <property type="component" value="Unassembled WGS sequence"/>
</dbReference>
<dbReference type="InterPro" id="IPR012893">
    <property type="entry name" value="HipA-like_C"/>
</dbReference>
<feature type="domain" description="HipA N-terminal subdomain 1" evidence="5">
    <location>
        <begin position="8"/>
        <end position="106"/>
    </location>
</feature>
<evidence type="ECO:0000259" key="5">
    <source>
        <dbReference type="Pfam" id="PF13657"/>
    </source>
</evidence>
<feature type="domain" description="HipA-like C-terminal" evidence="4">
    <location>
        <begin position="149"/>
        <end position="371"/>
    </location>
</feature>
<keyword evidence="2" id="KW-0808">Transferase</keyword>
<keyword evidence="3 6" id="KW-0418">Kinase</keyword>
<dbReference type="Pfam" id="PF07804">
    <property type="entry name" value="HipA_C"/>
    <property type="match status" value="1"/>
</dbReference>
<evidence type="ECO:0000313" key="6">
    <source>
        <dbReference type="EMBL" id="KGH45682.1"/>
    </source>
</evidence>
<dbReference type="EMBL" id="JPMX01000075">
    <property type="protein sequence ID" value="KGH45682.1"/>
    <property type="molecule type" value="Genomic_DNA"/>
</dbReference>
<dbReference type="GO" id="GO:0005829">
    <property type="term" value="C:cytosol"/>
    <property type="evidence" value="ECO:0007669"/>
    <property type="project" value="TreeGrafter"/>
</dbReference>
<sequence length="407" mass="43745">MVGVAEADVYKAGLLAGRLRRDGDDVEFRYTDDYLADAALPAIAVSLPRNAEPVRATAGAVPPFFAGLLPEGARLQAVMAGARTSIDDHLTLLLVVGSDAIGDVQVLPNGAPPTDPALLFDPDKAGTSDFADVFARATSTDPDQLERVALPGVQVKVSAAMLSTPVGTTSGPAILKLDPNGYPHLVENEHFFLGMARACGLPVPNHRLMSDRAGRLGLLVERFDRIKAAGAPPRRLAQEDACQVLGRYPAAKYRLTFQEAATGLARAVEVAGGSRPLALRRILETAAFSYLIGNGDLHGKNLSIRQAPSGLWEVTPAYDLLSTQPYSSWRDPMALPMYGRANRLSRRWWLDAAQRLGLAERALARALDRLVDVGRAHLDRLDEIGFGDATTDRLRDLIATRCDELAG</sequence>
<dbReference type="InterPro" id="IPR052028">
    <property type="entry name" value="HipA_Ser/Thr_kinase"/>
</dbReference>
<dbReference type="Pfam" id="PF13657">
    <property type="entry name" value="Couple_hipA"/>
    <property type="match status" value="1"/>
</dbReference>
<evidence type="ECO:0000313" key="7">
    <source>
        <dbReference type="Proteomes" id="UP000029713"/>
    </source>
</evidence>
<gene>
    <name evidence="6" type="ORF">IN07_16495</name>
</gene>
<evidence type="ECO:0000259" key="4">
    <source>
        <dbReference type="Pfam" id="PF07804"/>
    </source>
</evidence>
<evidence type="ECO:0000256" key="2">
    <source>
        <dbReference type="ARBA" id="ARBA00022679"/>
    </source>
</evidence>
<dbReference type="PANTHER" id="PTHR37419">
    <property type="entry name" value="SERINE/THREONINE-PROTEIN KINASE TOXIN HIPA"/>
    <property type="match status" value="1"/>
</dbReference>
<dbReference type="STRING" id="1522368.IN07_16495"/>
<dbReference type="GO" id="GO:0004674">
    <property type="term" value="F:protein serine/threonine kinase activity"/>
    <property type="evidence" value="ECO:0007669"/>
    <property type="project" value="TreeGrafter"/>
</dbReference>
<dbReference type="InterPro" id="IPR017508">
    <property type="entry name" value="HipA_N1"/>
</dbReference>
<proteinExistence type="inferred from homology"/>
<keyword evidence="7" id="KW-1185">Reference proteome</keyword>